<reference evidence="3" key="1">
    <citation type="submission" date="2017-05" db="EMBL/GenBank/DDBJ databases">
        <authorList>
            <person name="Ray J."/>
            <person name="Price M."/>
            <person name="Deutschbauer A."/>
        </authorList>
    </citation>
    <scope>NUCLEOTIDE SEQUENCE [LARGE SCALE GENOMIC DNA]</scope>
    <source>
        <strain evidence="3">DSM 19842</strain>
    </source>
</reference>
<dbReference type="AlphaFoldDB" id="A0A1X9YNT5"/>
<gene>
    <name evidence="2" type="ORF">CA264_03365</name>
</gene>
<evidence type="ECO:0000256" key="1">
    <source>
        <dbReference type="SAM" id="Phobius"/>
    </source>
</evidence>
<keyword evidence="1" id="KW-1133">Transmembrane helix</keyword>
<evidence type="ECO:0000313" key="2">
    <source>
        <dbReference type="EMBL" id="ARS34558.1"/>
    </source>
</evidence>
<dbReference type="OrthoDB" id="854126at2"/>
<sequence length="66" mass="7042">MENSHTNQSLKSLLQNPGALADLLQNPGKGGLDFYNGLSTKEKQYVVFAAAAGLAIYGLYLGRKGK</sequence>
<proteinExistence type="predicted"/>
<dbReference type="KEGG" id="pact:CA264_03365"/>
<evidence type="ECO:0000313" key="3">
    <source>
        <dbReference type="Proteomes" id="UP000266292"/>
    </source>
</evidence>
<feature type="transmembrane region" description="Helical" evidence="1">
    <location>
        <begin position="45"/>
        <end position="62"/>
    </location>
</feature>
<organism evidence="2 3">
    <name type="scientific">Pontibacter actiniarum</name>
    <dbReference type="NCBI Taxonomy" id="323450"/>
    <lineage>
        <taxon>Bacteria</taxon>
        <taxon>Pseudomonadati</taxon>
        <taxon>Bacteroidota</taxon>
        <taxon>Cytophagia</taxon>
        <taxon>Cytophagales</taxon>
        <taxon>Hymenobacteraceae</taxon>
        <taxon>Pontibacter</taxon>
    </lineage>
</organism>
<keyword evidence="1" id="KW-0472">Membrane</keyword>
<protein>
    <submittedName>
        <fullName evidence="2">Uncharacterized protein</fullName>
    </submittedName>
</protein>
<accession>A0A1X9YNT5</accession>
<dbReference type="EMBL" id="CP021235">
    <property type="protein sequence ID" value="ARS34558.1"/>
    <property type="molecule type" value="Genomic_DNA"/>
</dbReference>
<dbReference type="Proteomes" id="UP000266292">
    <property type="component" value="Chromosome"/>
</dbReference>
<dbReference type="RefSeq" id="WP_025604593.1">
    <property type="nucleotide sequence ID" value="NZ_CP021235.1"/>
</dbReference>
<keyword evidence="1" id="KW-0812">Transmembrane</keyword>
<name>A0A1X9YNT5_9BACT</name>
<keyword evidence="3" id="KW-1185">Reference proteome</keyword>